<dbReference type="EMBL" id="AAOE01000022">
    <property type="protein sequence ID" value="EAR08297.1"/>
    <property type="molecule type" value="Genomic_DNA"/>
</dbReference>
<evidence type="ECO:0000256" key="13">
    <source>
        <dbReference type="ARBA" id="ARBA00023136"/>
    </source>
</evidence>
<dbReference type="Gene3D" id="3.30.450.20">
    <property type="entry name" value="PAS domain"/>
    <property type="match status" value="2"/>
</dbReference>
<dbReference type="InterPro" id="IPR035965">
    <property type="entry name" value="PAS-like_dom_sf"/>
</dbReference>
<dbReference type="SUPFAM" id="SSF55890">
    <property type="entry name" value="Sporulation response regulatory protein Spo0B"/>
    <property type="match status" value="1"/>
</dbReference>
<dbReference type="InterPro" id="IPR036890">
    <property type="entry name" value="HATPase_C_sf"/>
</dbReference>
<dbReference type="Proteomes" id="UP000005953">
    <property type="component" value="Unassembled WGS sequence"/>
</dbReference>
<keyword evidence="18" id="KW-1185">Reference proteome</keyword>
<evidence type="ECO:0000256" key="1">
    <source>
        <dbReference type="ARBA" id="ARBA00000085"/>
    </source>
</evidence>
<dbReference type="InterPro" id="IPR029151">
    <property type="entry name" value="Sensor-like_sf"/>
</dbReference>
<feature type="domain" description="Histidine kinase" evidence="15">
    <location>
        <begin position="341"/>
        <end position="536"/>
    </location>
</feature>
<dbReference type="InterPro" id="IPR050980">
    <property type="entry name" value="2C_sensor_his_kinase"/>
</dbReference>
<evidence type="ECO:0000256" key="8">
    <source>
        <dbReference type="ARBA" id="ARBA00022741"/>
    </source>
</evidence>
<sequence>MPFVTQKFKLNTRLMLAMAVMATTQAVLIGGFAWFNLSRSLDDEIGHRALVVAKTVAAMPSIIDGIQQRDLTLLASLTERLTDENDALFIVVGDRGMIRLAHPNPERLGKSMADDEGDQGQTALIRGIAYVNKAEGSLGPSMRARAPVYDSTGEDIIGVVSVGYSLNQIRTLIARYAVWLLAVSGGILLFSMGIAMVITRRLKREIFGLEPDEIARSFKEQEATLESVREGIIAINREGRITTFNPQAIRMVGLAEGSSVLGQPIQSVLPDSALEDIMQTGDAQLDEEVWLNGTQMIVNRIPLKQNDVIVGAVSSFRPRNEVDLVSRQLTRIEQYADTLRSQAHEYSNKLHTIAGLIQLNAKEDALRLIGAEAVDQQKVLELIVRNIDNPVVAGCLLGKHSRAKEMGLKLNFDPDSQLSDLPGSLSADQLVSLLGNLIDNALEATRQERGAGGEVQLSMTDLGHDLIIEVQDQGPGIPPEQAEQIFQKGFTSKADGDHGLGLHLVQTIIDHCGGTIHFEPVLPTGTRVICYIPKRGQDHR</sequence>
<dbReference type="PANTHER" id="PTHR44936">
    <property type="entry name" value="SENSOR PROTEIN CREC"/>
    <property type="match status" value="1"/>
</dbReference>
<evidence type="ECO:0000256" key="10">
    <source>
        <dbReference type="ARBA" id="ARBA00022840"/>
    </source>
</evidence>
<dbReference type="AlphaFoldDB" id="A4BHP2"/>
<dbReference type="STRING" id="314283.MED297_09161"/>
<proteinExistence type="predicted"/>
<dbReference type="Pfam" id="PF00989">
    <property type="entry name" value="PAS"/>
    <property type="match status" value="1"/>
</dbReference>
<dbReference type="RefSeq" id="WP_008046077.1">
    <property type="nucleotide sequence ID" value="NZ_CH724152.1"/>
</dbReference>
<evidence type="ECO:0000256" key="6">
    <source>
        <dbReference type="ARBA" id="ARBA00022679"/>
    </source>
</evidence>
<dbReference type="GO" id="GO:0006355">
    <property type="term" value="P:regulation of DNA-templated transcription"/>
    <property type="evidence" value="ECO:0007669"/>
    <property type="project" value="InterPro"/>
</dbReference>
<protein>
    <recommendedName>
        <fullName evidence="3">histidine kinase</fullName>
        <ecNumber evidence="3">2.7.13.3</ecNumber>
    </recommendedName>
</protein>
<feature type="transmembrane region" description="Helical" evidence="14">
    <location>
        <begin position="12"/>
        <end position="35"/>
    </location>
</feature>
<evidence type="ECO:0000256" key="9">
    <source>
        <dbReference type="ARBA" id="ARBA00022777"/>
    </source>
</evidence>
<dbReference type="Gene3D" id="1.10.287.130">
    <property type="match status" value="1"/>
</dbReference>
<dbReference type="HOGENOM" id="CLU_020211_11_2_6"/>
<evidence type="ECO:0000256" key="7">
    <source>
        <dbReference type="ARBA" id="ARBA00022692"/>
    </source>
</evidence>
<dbReference type="OrthoDB" id="9792686at2"/>
<evidence type="ECO:0000256" key="14">
    <source>
        <dbReference type="SAM" id="Phobius"/>
    </source>
</evidence>
<evidence type="ECO:0000256" key="4">
    <source>
        <dbReference type="ARBA" id="ARBA00022475"/>
    </source>
</evidence>
<dbReference type="GO" id="GO:0005886">
    <property type="term" value="C:plasma membrane"/>
    <property type="evidence" value="ECO:0007669"/>
    <property type="project" value="UniProtKB-SubCell"/>
</dbReference>
<evidence type="ECO:0000259" key="15">
    <source>
        <dbReference type="PROSITE" id="PS50109"/>
    </source>
</evidence>
<evidence type="ECO:0000313" key="18">
    <source>
        <dbReference type="Proteomes" id="UP000005953"/>
    </source>
</evidence>
<keyword evidence="12" id="KW-0902">Two-component regulatory system</keyword>
<dbReference type="InterPro" id="IPR013767">
    <property type="entry name" value="PAS_fold"/>
</dbReference>
<keyword evidence="13 14" id="KW-0472">Membrane</keyword>
<evidence type="ECO:0000256" key="5">
    <source>
        <dbReference type="ARBA" id="ARBA00022553"/>
    </source>
</evidence>
<evidence type="ECO:0000256" key="12">
    <source>
        <dbReference type="ARBA" id="ARBA00023012"/>
    </source>
</evidence>
<keyword evidence="7 14" id="KW-0812">Transmembrane</keyword>
<dbReference type="FunFam" id="3.30.450.20:FF:000018">
    <property type="entry name" value="Sensor histidine kinase DcuS"/>
    <property type="match status" value="1"/>
</dbReference>
<comment type="subcellular location">
    <subcellularLocation>
        <location evidence="2">Cell membrane</location>
        <topology evidence="2">Multi-pass membrane protein</topology>
    </subcellularLocation>
</comment>
<accession>A4BHP2</accession>
<feature type="transmembrane region" description="Helical" evidence="14">
    <location>
        <begin position="176"/>
        <end position="198"/>
    </location>
</feature>
<keyword evidence="11 14" id="KW-1133">Transmembrane helix</keyword>
<dbReference type="SUPFAM" id="SSF55874">
    <property type="entry name" value="ATPase domain of HSP90 chaperone/DNA topoisomerase II/histidine kinase"/>
    <property type="match status" value="1"/>
</dbReference>
<evidence type="ECO:0000256" key="2">
    <source>
        <dbReference type="ARBA" id="ARBA00004651"/>
    </source>
</evidence>
<dbReference type="SMART" id="SM00387">
    <property type="entry name" value="HATPase_c"/>
    <property type="match status" value="1"/>
</dbReference>
<dbReference type="SMART" id="SM00091">
    <property type="entry name" value="PAS"/>
    <property type="match status" value="1"/>
</dbReference>
<feature type="domain" description="PAS" evidence="16">
    <location>
        <begin position="217"/>
        <end position="256"/>
    </location>
</feature>
<name>A4BHP2_9GAMM</name>
<dbReference type="InterPro" id="IPR033463">
    <property type="entry name" value="sCache_3"/>
</dbReference>
<dbReference type="InterPro" id="IPR003594">
    <property type="entry name" value="HATPase_dom"/>
</dbReference>
<dbReference type="Gene3D" id="3.30.565.10">
    <property type="entry name" value="Histidine kinase-like ATPase, C-terminal domain"/>
    <property type="match status" value="1"/>
</dbReference>
<comment type="caution">
    <text evidence="17">The sequence shown here is derived from an EMBL/GenBank/DDBJ whole genome shotgun (WGS) entry which is preliminary data.</text>
</comment>
<dbReference type="EC" id="2.7.13.3" evidence="3"/>
<keyword evidence="6" id="KW-0808">Transferase</keyword>
<evidence type="ECO:0000256" key="3">
    <source>
        <dbReference type="ARBA" id="ARBA00012438"/>
    </source>
</evidence>
<dbReference type="Pfam" id="PF02518">
    <property type="entry name" value="HATPase_c"/>
    <property type="match status" value="1"/>
</dbReference>
<dbReference type="PROSITE" id="PS50112">
    <property type="entry name" value="PAS"/>
    <property type="match status" value="1"/>
</dbReference>
<dbReference type="PROSITE" id="PS50109">
    <property type="entry name" value="HIS_KIN"/>
    <property type="match status" value="1"/>
</dbReference>
<dbReference type="InterPro" id="IPR000014">
    <property type="entry name" value="PAS"/>
</dbReference>
<keyword evidence="8" id="KW-0547">Nucleotide-binding</keyword>
<dbReference type="InterPro" id="IPR005467">
    <property type="entry name" value="His_kinase_dom"/>
</dbReference>
<dbReference type="GO" id="GO:0000155">
    <property type="term" value="F:phosphorelay sensor kinase activity"/>
    <property type="evidence" value="ECO:0007669"/>
    <property type="project" value="InterPro"/>
</dbReference>
<dbReference type="InterPro" id="IPR016120">
    <property type="entry name" value="Sig_transdc_His_kin_SpoOB"/>
</dbReference>
<comment type="catalytic activity">
    <reaction evidence="1">
        <text>ATP + protein L-histidine = ADP + protein N-phospho-L-histidine.</text>
        <dbReference type="EC" id="2.7.13.3"/>
    </reaction>
</comment>
<dbReference type="PANTHER" id="PTHR44936:SF9">
    <property type="entry name" value="SENSOR PROTEIN CREC"/>
    <property type="match status" value="1"/>
</dbReference>
<keyword evidence="5" id="KW-0597">Phosphoprotein</keyword>
<dbReference type="PRINTS" id="PR00344">
    <property type="entry name" value="BCTRLSENSOR"/>
</dbReference>
<dbReference type="InterPro" id="IPR004358">
    <property type="entry name" value="Sig_transdc_His_kin-like_C"/>
</dbReference>
<keyword evidence="10" id="KW-0067">ATP-binding</keyword>
<dbReference type="SUPFAM" id="SSF55785">
    <property type="entry name" value="PYP-like sensor domain (PAS domain)"/>
    <property type="match status" value="1"/>
</dbReference>
<gene>
    <name evidence="17" type="ORF">MED297_09161</name>
</gene>
<dbReference type="GO" id="GO:0005524">
    <property type="term" value="F:ATP binding"/>
    <property type="evidence" value="ECO:0007669"/>
    <property type="project" value="UniProtKB-KW"/>
</dbReference>
<dbReference type="CDD" id="cd00130">
    <property type="entry name" value="PAS"/>
    <property type="match status" value="1"/>
</dbReference>
<reference evidence="17 18" key="1">
    <citation type="submission" date="2006-02" db="EMBL/GenBank/DDBJ databases">
        <authorList>
            <person name="Pinhassi J."/>
            <person name="Pedros-Alio C."/>
            <person name="Ferriera S."/>
            <person name="Johnson J."/>
            <person name="Kravitz S."/>
            <person name="Halpern A."/>
            <person name="Remington K."/>
            <person name="Beeson K."/>
            <person name="Tran B."/>
            <person name="Rogers Y.-H."/>
            <person name="Friedman R."/>
            <person name="Venter J.C."/>
        </authorList>
    </citation>
    <scope>NUCLEOTIDE SEQUENCE [LARGE SCALE GENOMIC DNA]</scope>
    <source>
        <strain evidence="17 18">MED297</strain>
    </source>
</reference>
<evidence type="ECO:0000256" key="11">
    <source>
        <dbReference type="ARBA" id="ARBA00022989"/>
    </source>
</evidence>
<organism evidence="17 18">
    <name type="scientific">Reinekea blandensis MED297</name>
    <dbReference type="NCBI Taxonomy" id="314283"/>
    <lineage>
        <taxon>Bacteria</taxon>
        <taxon>Pseudomonadati</taxon>
        <taxon>Pseudomonadota</taxon>
        <taxon>Gammaproteobacteria</taxon>
        <taxon>Oceanospirillales</taxon>
        <taxon>Saccharospirillaceae</taxon>
        <taxon>Reinekea</taxon>
    </lineage>
</organism>
<keyword evidence="4" id="KW-1003">Cell membrane</keyword>
<dbReference type="Pfam" id="PF17203">
    <property type="entry name" value="sCache_3_2"/>
    <property type="match status" value="1"/>
</dbReference>
<keyword evidence="9 17" id="KW-0418">Kinase</keyword>
<dbReference type="NCBIfam" id="TIGR00229">
    <property type="entry name" value="sensory_box"/>
    <property type="match status" value="1"/>
</dbReference>
<evidence type="ECO:0000313" key="17">
    <source>
        <dbReference type="EMBL" id="EAR08297.1"/>
    </source>
</evidence>
<dbReference type="SUPFAM" id="SSF103190">
    <property type="entry name" value="Sensory domain-like"/>
    <property type="match status" value="1"/>
</dbReference>
<evidence type="ECO:0000259" key="16">
    <source>
        <dbReference type="PROSITE" id="PS50112"/>
    </source>
</evidence>